<reference evidence="2 3" key="1">
    <citation type="journal article" date="2016" name="Appl. Microbiol. Biotechnol.">
        <title>Adhesion of the genome-sequenced Lactococcus lactis subsp. cremoris IBB477 strain is mediated by specific molecular determinants.</title>
        <authorList>
            <person name="Radziwill-Bienkowska J.M."/>
            <person name="Le D.T."/>
            <person name="Szczesny P."/>
            <person name="Duviau M.P."/>
            <person name="Aleksandrzak-Piekarczyk T."/>
            <person name="Loubiere P."/>
            <person name="Mercier-Bonin M."/>
            <person name="Bardowski J.K."/>
            <person name="Kowalczyk M."/>
        </authorList>
    </citation>
    <scope>NUCLEOTIDE SEQUENCE [LARGE SCALE GENOMIC DNA]</scope>
    <source>
        <strain evidence="2 3">IBB477</strain>
        <plasmid evidence="3">Plasmid pibb477c</plasmid>
    </source>
</reference>
<dbReference type="AlphaFoldDB" id="A0A1E7G0B5"/>
<dbReference type="EMBL" id="JMMZ01000041">
    <property type="protein sequence ID" value="OEU38397.1"/>
    <property type="molecule type" value="Genomic_DNA"/>
</dbReference>
<keyword evidence="2" id="KW-0614">Plasmid</keyword>
<comment type="caution">
    <text evidence="2">The sequence shown here is derived from an EMBL/GenBank/DDBJ whole genome shotgun (WGS) entry which is preliminary data.</text>
</comment>
<feature type="transmembrane region" description="Helical" evidence="1">
    <location>
        <begin position="63"/>
        <end position="85"/>
    </location>
</feature>
<name>A0A1E7G0B5_LACLC</name>
<proteinExistence type="predicted"/>
<gene>
    <name evidence="2" type="ORF">AJ89_14655</name>
</gene>
<geneLocation type="plasmid" evidence="3">
    <name>pibb477c</name>
</geneLocation>
<keyword evidence="1" id="KW-0472">Membrane</keyword>
<sequence>MKTELSNLAFKAMTHPLLAQVNGLDTIKNLLTWFFGAGSVGLIIVGVIQIAESMAESNGGQRTRGIMLILGGLLLAGAAGLVNLLTNPPGV</sequence>
<keyword evidence="1" id="KW-0812">Transmembrane</keyword>
<protein>
    <submittedName>
        <fullName evidence="2">Uncharacterized protein</fullName>
    </submittedName>
</protein>
<organism evidence="2 3">
    <name type="scientific">Lactococcus cremoris subsp. cremoris IBB477</name>
    <dbReference type="NCBI Taxonomy" id="1449093"/>
    <lineage>
        <taxon>Bacteria</taxon>
        <taxon>Bacillati</taxon>
        <taxon>Bacillota</taxon>
        <taxon>Bacilli</taxon>
        <taxon>Lactobacillales</taxon>
        <taxon>Streptococcaceae</taxon>
        <taxon>Lactococcus</taxon>
        <taxon>Lactococcus cremoris subsp. cremoris</taxon>
    </lineage>
</organism>
<accession>A0A1E7G0B5</accession>
<evidence type="ECO:0000313" key="3">
    <source>
        <dbReference type="Proteomes" id="UP000176236"/>
    </source>
</evidence>
<keyword evidence="1" id="KW-1133">Transmembrane helix</keyword>
<dbReference type="Proteomes" id="UP000176236">
    <property type="component" value="Plasmid pIBB477c"/>
</dbReference>
<dbReference type="RefSeq" id="WP_075070788.1">
    <property type="nucleotide sequence ID" value="NZ_CM007356.1"/>
</dbReference>
<evidence type="ECO:0000313" key="2">
    <source>
        <dbReference type="EMBL" id="OEU38397.1"/>
    </source>
</evidence>
<evidence type="ECO:0000256" key="1">
    <source>
        <dbReference type="SAM" id="Phobius"/>
    </source>
</evidence>
<feature type="transmembrane region" description="Helical" evidence="1">
    <location>
        <begin position="30"/>
        <end position="51"/>
    </location>
</feature>